<sequence length="195" mass="20770">MSVVWSMMVFALVSSVSPGPVNVVALSSGVNFGWRASVPHVTGATVGFTLLLLATGYGLYELLLLWPALQGAIRVGGIAFLVWMAWRLATDNGEIAGQKAPRAPGAFNGALMQWLNPKAWLACVAGMGLFASDGDRATLWLFAGIYFVVCYLSILSWALAGASLSGWLQRPARLRLFNRVLAVLLLGCAAWLALA</sequence>
<evidence type="ECO:0000256" key="4">
    <source>
        <dbReference type="ARBA" id="ARBA00022970"/>
    </source>
</evidence>
<dbReference type="GO" id="GO:0005886">
    <property type="term" value="C:plasma membrane"/>
    <property type="evidence" value="ECO:0007669"/>
    <property type="project" value="UniProtKB-SubCell"/>
</dbReference>
<feature type="transmembrane region" description="Helical" evidence="7">
    <location>
        <begin position="72"/>
        <end position="89"/>
    </location>
</feature>
<proteinExistence type="predicted"/>
<dbReference type="GO" id="GO:0015171">
    <property type="term" value="F:amino acid transmembrane transporter activity"/>
    <property type="evidence" value="ECO:0007669"/>
    <property type="project" value="TreeGrafter"/>
</dbReference>
<reference evidence="8 9" key="1">
    <citation type="submission" date="2012-02" db="EMBL/GenBank/DDBJ databases">
        <title>Whole genome shotgun sequence of Escherichia hermannii NBRC 105704.</title>
        <authorList>
            <person name="Yoshida I."/>
            <person name="Hosoyama A."/>
            <person name="Tsuchikane K."/>
            <person name="Katsumata H."/>
            <person name="Yamazaki S."/>
            <person name="Fujita N."/>
        </authorList>
    </citation>
    <scope>NUCLEOTIDE SEQUENCE [LARGE SCALE GENOMIC DNA]</scope>
    <source>
        <strain evidence="8 9">NBRC 105704</strain>
    </source>
</reference>
<dbReference type="GeneID" id="92830128"/>
<dbReference type="RefSeq" id="WP_002437629.1">
    <property type="nucleotide sequence ID" value="NZ_BAFF01000014.1"/>
</dbReference>
<comment type="caution">
    <text evidence="8">The sequence shown here is derived from an EMBL/GenBank/DDBJ whole genome shotgun (WGS) entry which is preliminary data.</text>
</comment>
<feature type="transmembrane region" description="Helical" evidence="7">
    <location>
        <begin position="139"/>
        <end position="164"/>
    </location>
</feature>
<gene>
    <name evidence="8" type="primary">eamB</name>
    <name evidence="8" type="ORF">EH105704_14_00710</name>
</gene>
<dbReference type="InterPro" id="IPR001123">
    <property type="entry name" value="LeuE-type"/>
</dbReference>
<dbReference type="Pfam" id="PF01810">
    <property type="entry name" value="LysE"/>
    <property type="match status" value="1"/>
</dbReference>
<dbReference type="Proteomes" id="UP000010297">
    <property type="component" value="Unassembled WGS sequence"/>
</dbReference>
<evidence type="ECO:0000313" key="9">
    <source>
        <dbReference type="Proteomes" id="UP000010297"/>
    </source>
</evidence>
<dbReference type="eggNOG" id="COG1280">
    <property type="taxonomic scope" value="Bacteria"/>
</dbReference>
<dbReference type="PANTHER" id="PTHR30086">
    <property type="entry name" value="ARGININE EXPORTER PROTEIN ARGO"/>
    <property type="match status" value="1"/>
</dbReference>
<evidence type="ECO:0000256" key="2">
    <source>
        <dbReference type="ARBA" id="ARBA00022475"/>
    </source>
</evidence>
<evidence type="ECO:0000256" key="5">
    <source>
        <dbReference type="ARBA" id="ARBA00022989"/>
    </source>
</evidence>
<feature type="transmembrane region" description="Helical" evidence="7">
    <location>
        <begin position="41"/>
        <end position="60"/>
    </location>
</feature>
<dbReference type="AlphaFoldDB" id="H5V5W1"/>
<keyword evidence="5 7" id="KW-1133">Transmembrane helix</keyword>
<evidence type="ECO:0000256" key="6">
    <source>
        <dbReference type="ARBA" id="ARBA00023136"/>
    </source>
</evidence>
<organism evidence="8 9">
    <name type="scientific">Atlantibacter hermannii NBRC 105704</name>
    <dbReference type="NCBI Taxonomy" id="1115512"/>
    <lineage>
        <taxon>Bacteria</taxon>
        <taxon>Pseudomonadati</taxon>
        <taxon>Pseudomonadota</taxon>
        <taxon>Gammaproteobacteria</taxon>
        <taxon>Enterobacterales</taxon>
        <taxon>Enterobacteriaceae</taxon>
        <taxon>Atlantibacter</taxon>
    </lineage>
</organism>
<comment type="subcellular location">
    <subcellularLocation>
        <location evidence="1">Cell membrane</location>
        <topology evidence="1">Multi-pass membrane protein</topology>
    </subcellularLocation>
</comment>
<evidence type="ECO:0000256" key="3">
    <source>
        <dbReference type="ARBA" id="ARBA00022692"/>
    </source>
</evidence>
<dbReference type="GO" id="GO:0033228">
    <property type="term" value="P:cysteine export across plasma membrane"/>
    <property type="evidence" value="ECO:0007669"/>
    <property type="project" value="TreeGrafter"/>
</dbReference>
<dbReference type="EMBL" id="BAFF01000014">
    <property type="protein sequence ID" value="GAB53369.1"/>
    <property type="molecule type" value="Genomic_DNA"/>
</dbReference>
<dbReference type="PANTHER" id="PTHR30086:SF20">
    <property type="entry name" value="ARGININE EXPORTER PROTEIN ARGO-RELATED"/>
    <property type="match status" value="1"/>
</dbReference>
<keyword evidence="4" id="KW-0813">Transport</keyword>
<evidence type="ECO:0000313" key="8">
    <source>
        <dbReference type="EMBL" id="GAB53369.1"/>
    </source>
</evidence>
<feature type="transmembrane region" description="Helical" evidence="7">
    <location>
        <begin position="176"/>
        <end position="194"/>
    </location>
</feature>
<evidence type="ECO:0000256" key="7">
    <source>
        <dbReference type="SAM" id="Phobius"/>
    </source>
</evidence>
<keyword evidence="9" id="KW-1185">Reference proteome</keyword>
<protein>
    <submittedName>
        <fullName evidence="8">Cysteine/O-acetylserine efflux protein</fullName>
    </submittedName>
</protein>
<keyword evidence="3 7" id="KW-0812">Transmembrane</keyword>
<keyword evidence="6 7" id="KW-0472">Membrane</keyword>
<evidence type="ECO:0000256" key="1">
    <source>
        <dbReference type="ARBA" id="ARBA00004651"/>
    </source>
</evidence>
<keyword evidence="2" id="KW-1003">Cell membrane</keyword>
<accession>H5V5W1</accession>
<keyword evidence="4" id="KW-0029">Amino-acid transport</keyword>
<name>H5V5W1_ATLHE</name>